<proteinExistence type="predicted"/>
<protein>
    <recommendedName>
        <fullName evidence="1">Protein kinase domain-containing protein</fullName>
    </recommendedName>
</protein>
<dbReference type="Gene3D" id="1.10.510.10">
    <property type="entry name" value="Transferase(Phosphotransferase) domain 1"/>
    <property type="match status" value="1"/>
</dbReference>
<sequence>MAAFCTARVLDAGIADGQPYVVSEYERGPSLGALVAGDGPRAGGGLVGTPAYLSPELLDGDRASAASDVFAWAATIVYAATGHRAFPGTVTAVALNAIMTANPT</sequence>
<dbReference type="Proteomes" id="UP001500902">
    <property type="component" value="Unassembled WGS sequence"/>
</dbReference>
<evidence type="ECO:0000313" key="3">
    <source>
        <dbReference type="Proteomes" id="UP001500902"/>
    </source>
</evidence>
<accession>A0ABP7DGR4</accession>
<dbReference type="InterPro" id="IPR000719">
    <property type="entry name" value="Prot_kinase_dom"/>
</dbReference>
<gene>
    <name evidence="2" type="ORF">GCM10022224_082180</name>
</gene>
<evidence type="ECO:0000313" key="2">
    <source>
        <dbReference type="EMBL" id="GAA3704136.1"/>
    </source>
</evidence>
<evidence type="ECO:0000259" key="1">
    <source>
        <dbReference type="PROSITE" id="PS50011"/>
    </source>
</evidence>
<keyword evidence="3" id="KW-1185">Reference proteome</keyword>
<reference evidence="3" key="1">
    <citation type="journal article" date="2019" name="Int. J. Syst. Evol. Microbiol.">
        <title>The Global Catalogue of Microorganisms (GCM) 10K type strain sequencing project: providing services to taxonomists for standard genome sequencing and annotation.</title>
        <authorList>
            <consortium name="The Broad Institute Genomics Platform"/>
            <consortium name="The Broad Institute Genome Sequencing Center for Infectious Disease"/>
            <person name="Wu L."/>
            <person name="Ma J."/>
        </authorList>
    </citation>
    <scope>NUCLEOTIDE SEQUENCE [LARGE SCALE GENOMIC DNA]</scope>
    <source>
        <strain evidence="3">JCM 16904</strain>
    </source>
</reference>
<organism evidence="2 3">
    <name type="scientific">Nonomuraea antimicrobica</name>
    <dbReference type="NCBI Taxonomy" id="561173"/>
    <lineage>
        <taxon>Bacteria</taxon>
        <taxon>Bacillati</taxon>
        <taxon>Actinomycetota</taxon>
        <taxon>Actinomycetes</taxon>
        <taxon>Streptosporangiales</taxon>
        <taxon>Streptosporangiaceae</taxon>
        <taxon>Nonomuraea</taxon>
    </lineage>
</organism>
<dbReference type="EMBL" id="BAAAZP010000178">
    <property type="protein sequence ID" value="GAA3704136.1"/>
    <property type="molecule type" value="Genomic_DNA"/>
</dbReference>
<dbReference type="PROSITE" id="PS50011">
    <property type="entry name" value="PROTEIN_KINASE_DOM"/>
    <property type="match status" value="1"/>
</dbReference>
<feature type="domain" description="Protein kinase" evidence="1">
    <location>
        <begin position="1"/>
        <end position="104"/>
    </location>
</feature>
<dbReference type="InterPro" id="IPR011009">
    <property type="entry name" value="Kinase-like_dom_sf"/>
</dbReference>
<comment type="caution">
    <text evidence="2">The sequence shown here is derived from an EMBL/GenBank/DDBJ whole genome shotgun (WGS) entry which is preliminary data.</text>
</comment>
<dbReference type="SUPFAM" id="SSF56112">
    <property type="entry name" value="Protein kinase-like (PK-like)"/>
    <property type="match status" value="1"/>
</dbReference>
<dbReference type="RefSeq" id="WP_344891312.1">
    <property type="nucleotide sequence ID" value="NZ_BAAAZP010000178.1"/>
</dbReference>
<name>A0ABP7DGR4_9ACTN</name>